<proteinExistence type="predicted"/>
<evidence type="ECO:0000313" key="5">
    <source>
        <dbReference type="Proteomes" id="UP001237642"/>
    </source>
</evidence>
<feature type="compositionally biased region" description="Basic residues" evidence="2">
    <location>
        <begin position="27"/>
        <end position="41"/>
    </location>
</feature>
<organism evidence="4 5">
    <name type="scientific">Heracleum sosnowskyi</name>
    <dbReference type="NCBI Taxonomy" id="360622"/>
    <lineage>
        <taxon>Eukaryota</taxon>
        <taxon>Viridiplantae</taxon>
        <taxon>Streptophyta</taxon>
        <taxon>Embryophyta</taxon>
        <taxon>Tracheophyta</taxon>
        <taxon>Spermatophyta</taxon>
        <taxon>Magnoliopsida</taxon>
        <taxon>eudicotyledons</taxon>
        <taxon>Gunneridae</taxon>
        <taxon>Pentapetalae</taxon>
        <taxon>asterids</taxon>
        <taxon>campanulids</taxon>
        <taxon>Apiales</taxon>
        <taxon>Apiaceae</taxon>
        <taxon>Apioideae</taxon>
        <taxon>apioid superclade</taxon>
        <taxon>Tordylieae</taxon>
        <taxon>Tordyliinae</taxon>
        <taxon>Heracleum</taxon>
    </lineage>
</organism>
<dbReference type="InterPro" id="IPR001878">
    <property type="entry name" value="Znf_CCHC"/>
</dbReference>
<protein>
    <recommendedName>
        <fullName evidence="3">CCHC-type domain-containing protein</fullName>
    </recommendedName>
</protein>
<keyword evidence="1" id="KW-0863">Zinc-finger</keyword>
<name>A0AAD8MYG1_9APIA</name>
<dbReference type="Pfam" id="PF00098">
    <property type="entry name" value="zf-CCHC"/>
    <property type="match status" value="2"/>
</dbReference>
<dbReference type="AlphaFoldDB" id="A0AAD8MYG1"/>
<dbReference type="PANTHER" id="PTHR46978">
    <property type="entry name" value="ZINC KNUCKLE (CCHC-TYPE) FAMILY PROTEIN"/>
    <property type="match status" value="1"/>
</dbReference>
<evidence type="ECO:0000256" key="1">
    <source>
        <dbReference type="PROSITE-ProRule" id="PRU00047"/>
    </source>
</evidence>
<feature type="domain" description="CCHC-type" evidence="3">
    <location>
        <begin position="598"/>
        <end position="611"/>
    </location>
</feature>
<dbReference type="InterPro" id="IPR036875">
    <property type="entry name" value="Znf_CCHC_sf"/>
</dbReference>
<dbReference type="Proteomes" id="UP001237642">
    <property type="component" value="Unassembled WGS sequence"/>
</dbReference>
<dbReference type="GO" id="GO:0008270">
    <property type="term" value="F:zinc ion binding"/>
    <property type="evidence" value="ECO:0007669"/>
    <property type="project" value="UniProtKB-KW"/>
</dbReference>
<keyword evidence="1" id="KW-0862">Zinc</keyword>
<gene>
    <name evidence="4" type="ORF">POM88_017942</name>
</gene>
<accession>A0AAD8MYG1</accession>
<evidence type="ECO:0000259" key="3">
    <source>
        <dbReference type="PROSITE" id="PS50158"/>
    </source>
</evidence>
<dbReference type="SMART" id="SM00343">
    <property type="entry name" value="ZnF_C2HC"/>
    <property type="match status" value="6"/>
</dbReference>
<sequence>MLADPSGLDQLAAIYAYDAGLSAGLSTKRRKQRENRKRKKMKGLELDATSSSGQDKTLDDSNSTRHVSSVALSEVNHHKTDGHGNTNSTPLITEVQSGDGSKIVEQHNNAERDDPCVRFDCGINGGNHAYRTKTEEYYMNVELGICPQLSAMISSEARMKNVERNEKEREQLTDAPIELDITPEEKGSMHVINVALPETSEAQSGDCSKIMEEYENGEKTNKVAGISPKLSSMLASEDKMKKSPKIIEKEALEKTEQFTNAPTDVTQSSEILKKNCIEGVVEVIKGGSVKPVIGEYKYGTKAEEYRMFADLSNCSQDTTTFACEATIVDKRKRKENKGPEENQNSAVACVADEQGGSILEALEATKEINTNDGIRSATAIDPGFSFSKIHEETPCLATTRGNPEIEQTEASVREVEKVFDRRDGGDIAAEIVKHGDSTKASETAVSLKLGSMKKEDNFMLRKLLRKPRYYDFPNSSLQMCHICGEDDHKAAECTMVRRKKPCYICGGFRHTAKRCSQGRECFKCGGRGHLARDCPEEPSSIKILDFCLRCGDLGHHMFICQSDYASEDLKAIKCYVCKEFGHLCCVGFKYEGQTVASCYKCGQSGHQGFECIRQEKCTGHSLAKSFCDHEVKGQFAGMNGKHNKAGQCTHESTRIERSFSDNDIIPNLAHVPL</sequence>
<dbReference type="Gene3D" id="4.10.60.10">
    <property type="entry name" value="Zinc finger, CCHC-type"/>
    <property type="match status" value="2"/>
</dbReference>
<feature type="region of interest" description="Disordered" evidence="2">
    <location>
        <begin position="23"/>
        <end position="66"/>
    </location>
</feature>
<dbReference type="SUPFAM" id="SSF57756">
    <property type="entry name" value="Retrovirus zinc finger-like domains"/>
    <property type="match status" value="2"/>
</dbReference>
<evidence type="ECO:0000256" key="2">
    <source>
        <dbReference type="SAM" id="MobiDB-lite"/>
    </source>
</evidence>
<keyword evidence="5" id="KW-1185">Reference proteome</keyword>
<dbReference type="EMBL" id="JAUIZM010000004">
    <property type="protein sequence ID" value="KAK1389764.1"/>
    <property type="molecule type" value="Genomic_DNA"/>
</dbReference>
<dbReference type="GO" id="GO:0003676">
    <property type="term" value="F:nucleic acid binding"/>
    <property type="evidence" value="ECO:0007669"/>
    <property type="project" value="InterPro"/>
</dbReference>
<feature type="domain" description="CCHC-type" evidence="3">
    <location>
        <begin position="521"/>
        <end position="536"/>
    </location>
</feature>
<comment type="caution">
    <text evidence="4">The sequence shown here is derived from an EMBL/GenBank/DDBJ whole genome shotgun (WGS) entry which is preliminary data.</text>
</comment>
<dbReference type="PANTHER" id="PTHR46978:SF1">
    <property type="entry name" value="ZINC KNUCKLE (CCHC-TYPE) FAMILY PROTEIN"/>
    <property type="match status" value="1"/>
</dbReference>
<dbReference type="PROSITE" id="PS50158">
    <property type="entry name" value="ZF_CCHC"/>
    <property type="match status" value="2"/>
</dbReference>
<reference evidence="4" key="2">
    <citation type="submission" date="2023-05" db="EMBL/GenBank/DDBJ databases">
        <authorList>
            <person name="Schelkunov M.I."/>
        </authorList>
    </citation>
    <scope>NUCLEOTIDE SEQUENCE</scope>
    <source>
        <strain evidence="4">Hsosn_3</strain>
        <tissue evidence="4">Leaf</tissue>
    </source>
</reference>
<evidence type="ECO:0000313" key="4">
    <source>
        <dbReference type="EMBL" id="KAK1389764.1"/>
    </source>
</evidence>
<reference evidence="4" key="1">
    <citation type="submission" date="2023-02" db="EMBL/GenBank/DDBJ databases">
        <title>Genome of toxic invasive species Heracleum sosnowskyi carries increased number of genes despite the absence of recent whole-genome duplications.</title>
        <authorList>
            <person name="Schelkunov M."/>
            <person name="Shtratnikova V."/>
            <person name="Makarenko M."/>
            <person name="Klepikova A."/>
            <person name="Omelchenko D."/>
            <person name="Novikova G."/>
            <person name="Obukhova E."/>
            <person name="Bogdanov V."/>
            <person name="Penin A."/>
            <person name="Logacheva M."/>
        </authorList>
    </citation>
    <scope>NUCLEOTIDE SEQUENCE</scope>
    <source>
        <strain evidence="4">Hsosn_3</strain>
        <tissue evidence="4">Leaf</tissue>
    </source>
</reference>
<keyword evidence="1" id="KW-0479">Metal-binding</keyword>